<comment type="similarity">
    <text evidence="1">Belongs to the LysR transcriptional regulatory family.</text>
</comment>
<dbReference type="Pfam" id="PF03466">
    <property type="entry name" value="LysR_substrate"/>
    <property type="match status" value="1"/>
</dbReference>
<accession>A0A454JFI3</accession>
<organism evidence="6 7">
    <name type="scientific">Aquitalea palustris</name>
    <dbReference type="NCBI Taxonomy" id="2480983"/>
    <lineage>
        <taxon>Bacteria</taxon>
        <taxon>Pseudomonadati</taxon>
        <taxon>Pseudomonadota</taxon>
        <taxon>Betaproteobacteria</taxon>
        <taxon>Neisseriales</taxon>
        <taxon>Chromobacteriaceae</taxon>
        <taxon>Aquitalea</taxon>
    </lineage>
</organism>
<evidence type="ECO:0000313" key="7">
    <source>
        <dbReference type="Proteomes" id="UP000274139"/>
    </source>
</evidence>
<dbReference type="Gene3D" id="1.10.10.10">
    <property type="entry name" value="Winged helix-like DNA-binding domain superfamily/Winged helix DNA-binding domain"/>
    <property type="match status" value="1"/>
</dbReference>
<dbReference type="GO" id="GO:0003700">
    <property type="term" value="F:DNA-binding transcription factor activity"/>
    <property type="evidence" value="ECO:0007669"/>
    <property type="project" value="InterPro"/>
</dbReference>
<dbReference type="Gene3D" id="3.40.190.10">
    <property type="entry name" value="Periplasmic binding protein-like II"/>
    <property type="match status" value="2"/>
</dbReference>
<dbReference type="Pfam" id="PF00126">
    <property type="entry name" value="HTH_1"/>
    <property type="match status" value="1"/>
</dbReference>
<dbReference type="InterPro" id="IPR005119">
    <property type="entry name" value="LysR_subst-bd"/>
</dbReference>
<protein>
    <submittedName>
        <fullName evidence="6">LysR family transcriptional regulator</fullName>
    </submittedName>
</protein>
<reference evidence="6 7" key="1">
    <citation type="submission" date="2018-10" db="EMBL/GenBank/DDBJ databases">
        <title>Draft genome sequence of Aquitalea MWU14-2217 isolated from a wild cranberry bog in Provincetown, Massachusetts.</title>
        <authorList>
            <person name="Ebadzadsahrai G."/>
            <person name="Soby S."/>
        </authorList>
    </citation>
    <scope>NUCLEOTIDE SEQUENCE [LARGE SCALE GENOMIC DNA]</scope>
    <source>
        <strain evidence="6 7">MWU14-2217</strain>
    </source>
</reference>
<dbReference type="AlphaFoldDB" id="A0A454JFI3"/>
<evidence type="ECO:0000256" key="3">
    <source>
        <dbReference type="ARBA" id="ARBA00023125"/>
    </source>
</evidence>
<evidence type="ECO:0000259" key="5">
    <source>
        <dbReference type="PROSITE" id="PS50931"/>
    </source>
</evidence>
<dbReference type="EMBL" id="RFAR01000067">
    <property type="protein sequence ID" value="RMC94467.1"/>
    <property type="molecule type" value="Genomic_DNA"/>
</dbReference>
<keyword evidence="2" id="KW-0805">Transcription regulation</keyword>
<dbReference type="RefSeq" id="WP_103525634.1">
    <property type="nucleotide sequence ID" value="NZ_JAIZDC010000001.1"/>
</dbReference>
<dbReference type="PANTHER" id="PTHR30579:SF7">
    <property type="entry name" value="HTH-TYPE TRANSCRIPTIONAL REGULATOR LRHA-RELATED"/>
    <property type="match status" value="1"/>
</dbReference>
<dbReference type="SUPFAM" id="SSF46785">
    <property type="entry name" value="Winged helix' DNA-binding domain"/>
    <property type="match status" value="1"/>
</dbReference>
<evidence type="ECO:0000256" key="4">
    <source>
        <dbReference type="ARBA" id="ARBA00023163"/>
    </source>
</evidence>
<keyword evidence="3" id="KW-0238">DNA-binding</keyword>
<gene>
    <name evidence="6" type="ORF">EAY64_15425</name>
</gene>
<dbReference type="GO" id="GO:0003677">
    <property type="term" value="F:DNA binding"/>
    <property type="evidence" value="ECO:0007669"/>
    <property type="project" value="UniProtKB-KW"/>
</dbReference>
<dbReference type="Proteomes" id="UP000274139">
    <property type="component" value="Unassembled WGS sequence"/>
</dbReference>
<proteinExistence type="inferred from homology"/>
<name>A0A454JFI3_9NEIS</name>
<dbReference type="InterPro" id="IPR050176">
    <property type="entry name" value="LTTR"/>
</dbReference>
<keyword evidence="4" id="KW-0804">Transcription</keyword>
<evidence type="ECO:0000313" key="6">
    <source>
        <dbReference type="EMBL" id="RMC94467.1"/>
    </source>
</evidence>
<dbReference type="SUPFAM" id="SSF53850">
    <property type="entry name" value="Periplasmic binding protein-like II"/>
    <property type="match status" value="1"/>
</dbReference>
<dbReference type="PANTHER" id="PTHR30579">
    <property type="entry name" value="TRANSCRIPTIONAL REGULATOR"/>
    <property type="match status" value="1"/>
</dbReference>
<dbReference type="InterPro" id="IPR036390">
    <property type="entry name" value="WH_DNA-bd_sf"/>
</dbReference>
<dbReference type="InterPro" id="IPR036388">
    <property type="entry name" value="WH-like_DNA-bd_sf"/>
</dbReference>
<feature type="domain" description="HTH lysR-type" evidence="5">
    <location>
        <begin position="6"/>
        <end position="63"/>
    </location>
</feature>
<dbReference type="InterPro" id="IPR000847">
    <property type="entry name" value="LysR_HTH_N"/>
</dbReference>
<dbReference type="PROSITE" id="PS50931">
    <property type="entry name" value="HTH_LYSR"/>
    <property type="match status" value="1"/>
</dbReference>
<dbReference type="OrthoDB" id="6555293at2"/>
<sequence>MSRISLDLDVLRSFVAGVELGSFALAAQRMNRSTSAISAQLKKLEEQAGQAMMRKAGRGLVLTPAGEVMLAYARRLLALNDEAVQAVQGSGLEQGWIRFGMQEDFGESLLPAILGQFTRAHPQFRLDVKVARNQQLLDGLAKGELDLVLAWDGGQQWPYQQVMGTLPLCWIDSKSSPVDCSSLTSIPLVAFEAPCLLRAAACAALEQAGLGWRQAFCSSSLSGIWAAVAAGLGVTVRTPLGLPETLQLRQDLPALPDIRLMLYRAESASASGCARLAEIVSQALHAYLHGVNRSRFGG</sequence>
<keyword evidence="7" id="KW-1185">Reference proteome</keyword>
<evidence type="ECO:0000256" key="1">
    <source>
        <dbReference type="ARBA" id="ARBA00009437"/>
    </source>
</evidence>
<evidence type="ECO:0000256" key="2">
    <source>
        <dbReference type="ARBA" id="ARBA00023015"/>
    </source>
</evidence>
<comment type="caution">
    <text evidence="6">The sequence shown here is derived from an EMBL/GenBank/DDBJ whole genome shotgun (WGS) entry which is preliminary data.</text>
</comment>